<keyword evidence="4" id="KW-0963">Cytoplasm</keyword>
<dbReference type="AlphaFoldDB" id="A0A7J6L0T6"/>
<comment type="caution">
    <text evidence="14">The sequence shown here is derived from an EMBL/GenBank/DDBJ whole genome shotgun (WGS) entry which is preliminary data.</text>
</comment>
<keyword evidence="15" id="KW-1185">Reference proteome</keyword>
<dbReference type="PANTHER" id="PTHR28656">
    <property type="entry name" value="COILED-COIL DOMAIN-CONTAINING PROTEIN 153"/>
    <property type="match status" value="1"/>
</dbReference>
<comment type="subcellular location">
    <subcellularLocation>
        <location evidence="2">Cytoplasm</location>
        <location evidence="2">Cytoskeleton</location>
        <location evidence="2">Flagellum axoneme</location>
    </subcellularLocation>
</comment>
<feature type="compositionally biased region" description="Basic residues" evidence="13">
    <location>
        <begin position="1"/>
        <end position="13"/>
    </location>
</feature>
<comment type="subunit">
    <text evidence="3">Component of the nexin-dynein regulatory complex (N-DRC).</text>
</comment>
<dbReference type="PANTHER" id="PTHR28656:SF1">
    <property type="entry name" value="COILED-COIL DOMAIN-CONTAINING PROTEIN 153"/>
    <property type="match status" value="1"/>
</dbReference>
<dbReference type="OrthoDB" id="10264405at2759"/>
<feature type="coiled-coil region" evidence="12">
    <location>
        <begin position="50"/>
        <end position="159"/>
    </location>
</feature>
<comment type="similarity">
    <text evidence="10">Belongs to the DRC12 family.</text>
</comment>
<evidence type="ECO:0000256" key="2">
    <source>
        <dbReference type="ARBA" id="ARBA00004611"/>
    </source>
</evidence>
<keyword evidence="7" id="KW-0969">Cilium</keyword>
<keyword evidence="5" id="KW-0282">Flagellum</keyword>
<evidence type="ECO:0000313" key="14">
    <source>
        <dbReference type="EMBL" id="KAF4653068.1"/>
    </source>
</evidence>
<reference evidence="14 15" key="1">
    <citation type="submission" date="2020-04" db="EMBL/GenBank/DDBJ databases">
        <title>Perkinsus chesapeaki whole genome sequence.</title>
        <authorList>
            <person name="Bogema D.R."/>
        </authorList>
    </citation>
    <scope>NUCLEOTIDE SEQUENCE [LARGE SCALE GENOMIC DNA]</scope>
    <source>
        <strain evidence="14">ATCC PRA-425</strain>
    </source>
</reference>
<evidence type="ECO:0000313" key="15">
    <source>
        <dbReference type="Proteomes" id="UP000591131"/>
    </source>
</evidence>
<evidence type="ECO:0000256" key="13">
    <source>
        <dbReference type="SAM" id="MobiDB-lite"/>
    </source>
</evidence>
<keyword evidence="8" id="KW-0206">Cytoskeleton</keyword>
<protein>
    <recommendedName>
        <fullName evidence="11">Dynein regulatory complex protein 12</fullName>
    </recommendedName>
</protein>
<evidence type="ECO:0000256" key="10">
    <source>
        <dbReference type="ARBA" id="ARBA00044754"/>
    </source>
</evidence>
<evidence type="ECO:0000256" key="6">
    <source>
        <dbReference type="ARBA" id="ARBA00023054"/>
    </source>
</evidence>
<dbReference type="EMBL" id="JAAPAO010000856">
    <property type="protein sequence ID" value="KAF4653068.1"/>
    <property type="molecule type" value="Genomic_DNA"/>
</dbReference>
<evidence type="ECO:0000256" key="4">
    <source>
        <dbReference type="ARBA" id="ARBA00022490"/>
    </source>
</evidence>
<dbReference type="InterPro" id="IPR033585">
    <property type="entry name" value="DRC12-like"/>
</dbReference>
<proteinExistence type="inferred from homology"/>
<evidence type="ECO:0000256" key="5">
    <source>
        <dbReference type="ARBA" id="ARBA00022846"/>
    </source>
</evidence>
<keyword evidence="6 12" id="KW-0175">Coiled coil</keyword>
<accession>A0A7J6L0T6</accession>
<evidence type="ECO:0000256" key="3">
    <source>
        <dbReference type="ARBA" id="ARBA00011248"/>
    </source>
</evidence>
<evidence type="ECO:0000256" key="7">
    <source>
        <dbReference type="ARBA" id="ARBA00023069"/>
    </source>
</evidence>
<evidence type="ECO:0000256" key="1">
    <source>
        <dbReference type="ARBA" id="ARBA00003029"/>
    </source>
</evidence>
<comment type="function">
    <text evidence="1">Component of the nexin-dynein regulatory complex (N-DRC), a key regulator of ciliary/flagellar motility which maintains the alignment and integrity of the distal axoneme and regulates microtubule sliding in motile axonemes.</text>
</comment>
<dbReference type="Proteomes" id="UP000591131">
    <property type="component" value="Unassembled WGS sequence"/>
</dbReference>
<evidence type="ECO:0000256" key="9">
    <source>
        <dbReference type="ARBA" id="ARBA00023273"/>
    </source>
</evidence>
<name>A0A7J6L0T6_PERCH</name>
<evidence type="ECO:0000256" key="12">
    <source>
        <dbReference type="SAM" id="Coils"/>
    </source>
</evidence>
<gene>
    <name evidence="14" type="ORF">FOL47_010720</name>
</gene>
<feature type="region of interest" description="Disordered" evidence="13">
    <location>
        <begin position="1"/>
        <end position="28"/>
    </location>
</feature>
<organism evidence="14 15">
    <name type="scientific">Perkinsus chesapeaki</name>
    <name type="common">Clam parasite</name>
    <name type="synonym">Perkinsus andrewsi</name>
    <dbReference type="NCBI Taxonomy" id="330153"/>
    <lineage>
        <taxon>Eukaryota</taxon>
        <taxon>Sar</taxon>
        <taxon>Alveolata</taxon>
        <taxon>Perkinsozoa</taxon>
        <taxon>Perkinsea</taxon>
        <taxon>Perkinsida</taxon>
        <taxon>Perkinsidae</taxon>
        <taxon>Perkinsus</taxon>
    </lineage>
</organism>
<sequence>MAKKAGKGKKGKKKADAPIGVPIPSPAQFDNLDREYETLERILLEKSVEAEEMLRAARDDRVTMKEMEKELAETQHATFAVTSDVAREYKASQESLIQEINRLETFLTEQNEELDICNHEYQEMVRQKDDEIAVKEAAIEEIKQRMDDMTNEFADMMTDTLTILRRQLDTTVEQFNKSKAAKDTGGADNEENIQNNSTYLAKFKEFNVEQLTITNPS</sequence>
<keyword evidence="9" id="KW-0966">Cell projection</keyword>
<evidence type="ECO:0000256" key="11">
    <source>
        <dbReference type="ARBA" id="ARBA00044800"/>
    </source>
</evidence>
<evidence type="ECO:0000256" key="8">
    <source>
        <dbReference type="ARBA" id="ARBA00023212"/>
    </source>
</evidence>